<evidence type="ECO:0000313" key="2">
    <source>
        <dbReference type="EMBL" id="EGX71471.1"/>
    </source>
</evidence>
<reference evidence="2 3" key="1">
    <citation type="submission" date="2011-06" db="EMBL/GenBank/DDBJ databases">
        <title>The Genome Sequence of Collinsella tanakaei YIT 12063.</title>
        <authorList>
            <consortium name="The Broad Institute Genome Sequencing Platform"/>
            <person name="Earl A."/>
            <person name="Ward D."/>
            <person name="Feldgarden M."/>
            <person name="Gevers D."/>
            <person name="Morotomi M."/>
            <person name="Young S.K."/>
            <person name="Zeng Q."/>
            <person name="Gargeya S."/>
            <person name="Fitzgerald M."/>
            <person name="Haas B."/>
            <person name="Abouelleil A."/>
            <person name="Alvarado L."/>
            <person name="Arachchi H.M."/>
            <person name="Berlin A."/>
            <person name="Brown A."/>
            <person name="Chapman S.B."/>
            <person name="Chen Z."/>
            <person name="Dunbar C."/>
            <person name="Freedman E."/>
            <person name="Gearin G."/>
            <person name="Gellesch M."/>
            <person name="Goldberg J."/>
            <person name="Griggs A."/>
            <person name="Gujja S."/>
            <person name="Heiman D."/>
            <person name="Howarth C."/>
            <person name="Larson L."/>
            <person name="Lui A."/>
            <person name="MacDonald P.J.P."/>
            <person name="Mehta T."/>
            <person name="Montmayeur A."/>
            <person name="Murphy C."/>
            <person name="Neiman D."/>
            <person name="Pearson M."/>
            <person name="Priest M."/>
            <person name="Roberts A."/>
            <person name="Saif S."/>
            <person name="Shea T."/>
            <person name="Shenoy N."/>
            <person name="Sisk P."/>
            <person name="Stolte C."/>
            <person name="Sykes S."/>
            <person name="Wortman J."/>
            <person name="Nusbaum C."/>
            <person name="Birren B."/>
        </authorList>
    </citation>
    <scope>NUCLEOTIDE SEQUENCE [LARGE SCALE GENOMIC DNA]</scope>
    <source>
        <strain evidence="2 3">YIT 12063</strain>
    </source>
</reference>
<protein>
    <submittedName>
        <fullName evidence="2">Uncharacterized protein</fullName>
    </submittedName>
</protein>
<feature type="transmembrane region" description="Helical" evidence="1">
    <location>
        <begin position="7"/>
        <end position="28"/>
    </location>
</feature>
<organism evidence="2 3">
    <name type="scientific">Collinsella tanakaei YIT 12063</name>
    <dbReference type="NCBI Taxonomy" id="742742"/>
    <lineage>
        <taxon>Bacteria</taxon>
        <taxon>Bacillati</taxon>
        <taxon>Actinomycetota</taxon>
        <taxon>Coriobacteriia</taxon>
        <taxon>Coriobacteriales</taxon>
        <taxon>Coriobacteriaceae</taxon>
        <taxon>Collinsella</taxon>
    </lineage>
</organism>
<dbReference type="HOGENOM" id="CLU_2860003_0_0_11"/>
<keyword evidence="1" id="KW-0812">Transmembrane</keyword>
<feature type="transmembrane region" description="Helical" evidence="1">
    <location>
        <begin position="34"/>
        <end position="55"/>
    </location>
</feature>
<keyword evidence="3" id="KW-1185">Reference proteome</keyword>
<dbReference type="EMBL" id="ADLS01000011">
    <property type="protein sequence ID" value="EGX71471.1"/>
    <property type="molecule type" value="Genomic_DNA"/>
</dbReference>
<name>G1WHP6_9ACTN</name>
<keyword evidence="1" id="KW-1133">Transmembrane helix</keyword>
<dbReference type="PATRIC" id="fig|742742.3.peg.829"/>
<dbReference type="GeneID" id="62758608"/>
<dbReference type="AlphaFoldDB" id="G1WHP6"/>
<proteinExistence type="predicted"/>
<gene>
    <name evidence="2" type="ORF">HMPREF9452_00859</name>
</gene>
<evidence type="ECO:0000313" key="3">
    <source>
        <dbReference type="Proteomes" id="UP000004830"/>
    </source>
</evidence>
<evidence type="ECO:0000256" key="1">
    <source>
        <dbReference type="SAM" id="Phobius"/>
    </source>
</evidence>
<dbReference type="Proteomes" id="UP000004830">
    <property type="component" value="Unassembled WGS sequence"/>
</dbReference>
<comment type="caution">
    <text evidence="2">The sequence shown here is derived from an EMBL/GenBank/DDBJ whole genome shotgun (WGS) entry which is preliminary data.</text>
</comment>
<dbReference type="RefSeq" id="WP_009140894.1">
    <property type="nucleotide sequence ID" value="NZ_JH126468.1"/>
</dbReference>
<sequence length="64" mass="6839">MSVLYALAGLLIIAAVVSLVLSLLGVIVVGALRILPVVFVVLAAVFFLSGGRIDVHLPDKWRRK</sequence>
<dbReference type="STRING" id="742742.HMPREF9452_00859"/>
<keyword evidence="1" id="KW-0472">Membrane</keyword>
<accession>G1WHP6</accession>